<evidence type="ECO:0000313" key="1">
    <source>
        <dbReference type="EMBL" id="KAF9540886.1"/>
    </source>
</evidence>
<organism evidence="1 2">
    <name type="scientific">Mortierella hygrophila</name>
    <dbReference type="NCBI Taxonomy" id="979708"/>
    <lineage>
        <taxon>Eukaryota</taxon>
        <taxon>Fungi</taxon>
        <taxon>Fungi incertae sedis</taxon>
        <taxon>Mucoromycota</taxon>
        <taxon>Mortierellomycotina</taxon>
        <taxon>Mortierellomycetes</taxon>
        <taxon>Mortierellales</taxon>
        <taxon>Mortierellaceae</taxon>
        <taxon>Mortierella</taxon>
    </lineage>
</organism>
<gene>
    <name evidence="1" type="ORF">EC957_003633</name>
</gene>
<evidence type="ECO:0000313" key="2">
    <source>
        <dbReference type="Proteomes" id="UP000723463"/>
    </source>
</evidence>
<reference evidence="1" key="1">
    <citation type="journal article" date="2020" name="Fungal Divers.">
        <title>Resolving the Mortierellaceae phylogeny through synthesis of multi-gene phylogenetics and phylogenomics.</title>
        <authorList>
            <person name="Vandepol N."/>
            <person name="Liber J."/>
            <person name="Desiro A."/>
            <person name="Na H."/>
            <person name="Kennedy M."/>
            <person name="Barry K."/>
            <person name="Grigoriev I.V."/>
            <person name="Miller A.N."/>
            <person name="O'Donnell K."/>
            <person name="Stajich J.E."/>
            <person name="Bonito G."/>
        </authorList>
    </citation>
    <scope>NUCLEOTIDE SEQUENCE</scope>
    <source>
        <strain evidence="1">NRRL 2591</strain>
    </source>
</reference>
<sequence length="624" mass="72501">MSLNIDNPSVRVVRLVELATPIGNLLSHKDRLSCVKVSQDWNQAFIPTLYSSMDDSKGAWPRILNSHDDPETNNGQDRAWIFDLFKKHGYHIRHLSVQWRVIVDAVYLGQTCTQLRSLTTNNFASSYTTKEMAEYEQIQEEGELTYEERMEPAVKGDFLSLDFVGDVFRPMAAGWRTLDQQEADWYTSQYLWMLIQENPGLTSLELEWNLRELFDMSSEYVYTALAVLPQLTFLDNRLDSVELDRVLESCPRLQTYRSYKTSGFRCFVGHEWLSLQTLELDMQVDSQELLHLLKSLTGLLHLHLRGFRSESEQCTNVGQLLGNRKSGLKSLYLPSMSRYWDEWLGKLVLPWLPDLIEYSSPQLDPYVTMGLARHCKGFQAFLQETIQESTHYSYGFDPAPNVFRYLMETCLDLRQLDGVHHKIDVEDLESHEWVCSDLEELRCQFVGISRLAVSEEAILESAEGKNVDEDLKERQRFGREQQKTVYNRLSTFTHLRVLDLGYEFRELSLLQTTRSPREFLQWYPSFGEPIEGTMELSLVSGLGRLGTLKDLEVFGFEGVDHRIGKPELEWMAVYWPKLKVMRGLQEDDVPGERYRDEKAVLREYMQMLRPDVKHEAGPKSSSRL</sequence>
<proteinExistence type="predicted"/>
<dbReference type="SUPFAM" id="SSF52047">
    <property type="entry name" value="RNI-like"/>
    <property type="match status" value="1"/>
</dbReference>
<keyword evidence="2" id="KW-1185">Reference proteome</keyword>
<dbReference type="InterPro" id="IPR032675">
    <property type="entry name" value="LRR_dom_sf"/>
</dbReference>
<dbReference type="EMBL" id="JAAAXW010000184">
    <property type="protein sequence ID" value="KAF9540886.1"/>
    <property type="molecule type" value="Genomic_DNA"/>
</dbReference>
<protein>
    <submittedName>
        <fullName evidence="1">Uncharacterized protein</fullName>
    </submittedName>
</protein>
<dbReference type="Gene3D" id="3.80.10.10">
    <property type="entry name" value="Ribonuclease Inhibitor"/>
    <property type="match status" value="1"/>
</dbReference>
<accession>A0A9P6K0Q3</accession>
<dbReference type="AlphaFoldDB" id="A0A9P6K0Q3"/>
<name>A0A9P6K0Q3_9FUNG</name>
<comment type="caution">
    <text evidence="1">The sequence shown here is derived from an EMBL/GenBank/DDBJ whole genome shotgun (WGS) entry which is preliminary data.</text>
</comment>
<dbReference type="Proteomes" id="UP000723463">
    <property type="component" value="Unassembled WGS sequence"/>
</dbReference>